<sequence>MTVEMSRRQKAACQNCTKAKAKCSPSENSPEICYRCQRLNKTCVYDEFARKRGPKARSRVKQLEQRVDNLIDLLTANGQVTPSVPASADVPIEISDSVTQNDQIEVLNPSETSTAPLETPESQWDKDETTDSFDPVAVGMVDLERATILLREYKESFTSSFPFVIIPAEMSADDLRHQQPFLFHAIMAIMTYKTPMIQHLIACNFKNQMATRMIVRSDKSLGILQALLVFAAWYHFSYRAHSQHITIIIQLCVALIQDLGLSKNPREKLRNVAPDRGVVFNSQRYAAEQRAFLGTYYLAVAFAQAWRKRCTMTFTKYMAQCSALLGQELREPTDALISPLIRLSELLCRVNDSFSYDDVASADIRGDMIIDLSISNFRGELDRIRQTLPIKVMENFTIQHTLRLLEIWIHECSLHTSLWTPQPSHPNGNLSLSVSRLKNLCSCLHSTKTYLEAILATSQSSLYQFAFPVWSGWFYAIIVACKLVFLQENEKQGQTSLEGVQHALEDLLPEYLASDASHDSTSQPTKGHSSASWNPVMVAKEADVQHLFESFIEKLKFTYPANLRADDLDCSAKEKDRHDRDVLFSFVCLQLSILRGFNKNMNEYAIKAASALADTSHVVPSSQPPEYSAPSNANNNRIVDLGANHAPSAGSASITNTPVTTYQYTRGFSPHPIPFLHSLNFNTVNFDSIALPGPPPSMQQDSYEDWMWDNMMEDFAIPSL</sequence>
<dbReference type="Pfam" id="PF00172">
    <property type="entry name" value="Zn_clus"/>
    <property type="match status" value="1"/>
</dbReference>
<dbReference type="CDD" id="cd12148">
    <property type="entry name" value="fungal_TF_MHR"/>
    <property type="match status" value="1"/>
</dbReference>
<dbReference type="PANTHER" id="PTHR31845:SF10">
    <property type="entry name" value="ZN(II)2CYS6 TRANSCRIPTION FACTOR (EUROFUNG)"/>
    <property type="match status" value="1"/>
</dbReference>
<keyword evidence="9" id="KW-1185">Reference proteome</keyword>
<dbReference type="SUPFAM" id="SSF57701">
    <property type="entry name" value="Zn2/Cys6 DNA-binding domain"/>
    <property type="match status" value="1"/>
</dbReference>
<comment type="caution">
    <text evidence="8">The sequence shown here is derived from an EMBL/GenBank/DDBJ whole genome shotgun (WGS) entry which is preliminary data.</text>
</comment>
<evidence type="ECO:0000313" key="9">
    <source>
        <dbReference type="Proteomes" id="UP000800093"/>
    </source>
</evidence>
<dbReference type="InterPro" id="IPR036864">
    <property type="entry name" value="Zn2-C6_fun-type_DNA-bd_sf"/>
</dbReference>
<evidence type="ECO:0000256" key="5">
    <source>
        <dbReference type="ARBA" id="ARBA00023242"/>
    </source>
</evidence>
<feature type="region of interest" description="Disordered" evidence="6">
    <location>
        <begin position="107"/>
        <end position="131"/>
    </location>
</feature>
<evidence type="ECO:0000256" key="1">
    <source>
        <dbReference type="ARBA" id="ARBA00004123"/>
    </source>
</evidence>
<keyword evidence="5" id="KW-0539">Nucleus</keyword>
<keyword evidence="4" id="KW-0804">Transcription</keyword>
<reference evidence="9" key="1">
    <citation type="journal article" date="2020" name="Stud. Mycol.">
        <title>101 Dothideomycetes genomes: A test case for predicting lifestyles and emergence of pathogens.</title>
        <authorList>
            <person name="Haridas S."/>
            <person name="Albert R."/>
            <person name="Binder M."/>
            <person name="Bloem J."/>
            <person name="LaButti K."/>
            <person name="Salamov A."/>
            <person name="Andreopoulos B."/>
            <person name="Baker S."/>
            <person name="Barry K."/>
            <person name="Bills G."/>
            <person name="Bluhm B."/>
            <person name="Cannon C."/>
            <person name="Castanera R."/>
            <person name="Culley D."/>
            <person name="Daum C."/>
            <person name="Ezra D."/>
            <person name="Gonzalez J."/>
            <person name="Henrissat B."/>
            <person name="Kuo A."/>
            <person name="Liang C."/>
            <person name="Lipzen A."/>
            <person name="Lutzoni F."/>
            <person name="Magnuson J."/>
            <person name="Mondo S."/>
            <person name="Nolan M."/>
            <person name="Ohm R."/>
            <person name="Pangilinan J."/>
            <person name="Park H.-J."/>
            <person name="Ramirez L."/>
            <person name="Alfaro M."/>
            <person name="Sun H."/>
            <person name="Tritt A."/>
            <person name="Yoshinaga Y."/>
            <person name="Zwiers L.-H."/>
            <person name="Turgeon B."/>
            <person name="Goodwin S."/>
            <person name="Spatafora J."/>
            <person name="Crous P."/>
            <person name="Grigoriev I."/>
        </authorList>
    </citation>
    <scope>NUCLEOTIDE SEQUENCE [LARGE SCALE GENOMIC DNA]</scope>
    <source>
        <strain evidence="9">CBS 304.66</strain>
    </source>
</reference>
<evidence type="ECO:0000256" key="4">
    <source>
        <dbReference type="ARBA" id="ARBA00023163"/>
    </source>
</evidence>
<evidence type="ECO:0000256" key="2">
    <source>
        <dbReference type="ARBA" id="ARBA00023015"/>
    </source>
</evidence>
<dbReference type="InterPro" id="IPR051089">
    <property type="entry name" value="prtT"/>
</dbReference>
<dbReference type="GO" id="GO:0005634">
    <property type="term" value="C:nucleus"/>
    <property type="evidence" value="ECO:0007669"/>
    <property type="project" value="UniProtKB-SubCell"/>
</dbReference>
<dbReference type="AlphaFoldDB" id="A0A9P4MWD4"/>
<gene>
    <name evidence="8" type="ORF">CC78DRAFT_536671</name>
</gene>
<dbReference type="CDD" id="cd00067">
    <property type="entry name" value="GAL4"/>
    <property type="match status" value="1"/>
</dbReference>
<dbReference type="InterPro" id="IPR001138">
    <property type="entry name" value="Zn2Cys6_DnaBD"/>
</dbReference>
<protein>
    <recommendedName>
        <fullName evidence="7">Zn(2)-C6 fungal-type domain-containing protein</fullName>
    </recommendedName>
</protein>
<dbReference type="OrthoDB" id="5226580at2759"/>
<dbReference type="Gene3D" id="4.10.240.10">
    <property type="entry name" value="Zn(2)-C6 fungal-type DNA-binding domain"/>
    <property type="match status" value="1"/>
</dbReference>
<proteinExistence type="predicted"/>
<accession>A0A9P4MWD4</accession>
<keyword evidence="2" id="KW-0805">Transcription regulation</keyword>
<evidence type="ECO:0000259" key="7">
    <source>
        <dbReference type="PROSITE" id="PS50048"/>
    </source>
</evidence>
<dbReference type="GO" id="GO:0000976">
    <property type="term" value="F:transcription cis-regulatory region binding"/>
    <property type="evidence" value="ECO:0007669"/>
    <property type="project" value="TreeGrafter"/>
</dbReference>
<feature type="domain" description="Zn(2)-C6 fungal-type" evidence="7">
    <location>
        <begin position="12"/>
        <end position="45"/>
    </location>
</feature>
<dbReference type="GO" id="GO:0000981">
    <property type="term" value="F:DNA-binding transcription factor activity, RNA polymerase II-specific"/>
    <property type="evidence" value="ECO:0007669"/>
    <property type="project" value="InterPro"/>
</dbReference>
<dbReference type="PROSITE" id="PS50048">
    <property type="entry name" value="ZN2_CY6_FUNGAL_2"/>
    <property type="match status" value="1"/>
</dbReference>
<evidence type="ECO:0000256" key="3">
    <source>
        <dbReference type="ARBA" id="ARBA00023125"/>
    </source>
</evidence>
<comment type="subcellular location">
    <subcellularLocation>
        <location evidence="1">Nucleus</location>
    </subcellularLocation>
</comment>
<evidence type="ECO:0000256" key="6">
    <source>
        <dbReference type="SAM" id="MobiDB-lite"/>
    </source>
</evidence>
<organism evidence="8 9">
    <name type="scientific">Lojkania enalia</name>
    <dbReference type="NCBI Taxonomy" id="147567"/>
    <lineage>
        <taxon>Eukaryota</taxon>
        <taxon>Fungi</taxon>
        <taxon>Dikarya</taxon>
        <taxon>Ascomycota</taxon>
        <taxon>Pezizomycotina</taxon>
        <taxon>Dothideomycetes</taxon>
        <taxon>Pleosporomycetidae</taxon>
        <taxon>Pleosporales</taxon>
        <taxon>Pleosporales incertae sedis</taxon>
        <taxon>Lojkania</taxon>
    </lineage>
</organism>
<dbReference type="Proteomes" id="UP000800093">
    <property type="component" value="Unassembled WGS sequence"/>
</dbReference>
<dbReference type="PROSITE" id="PS00463">
    <property type="entry name" value="ZN2_CY6_FUNGAL_1"/>
    <property type="match status" value="1"/>
</dbReference>
<dbReference type="PANTHER" id="PTHR31845">
    <property type="entry name" value="FINGER DOMAIN PROTEIN, PUTATIVE-RELATED"/>
    <property type="match status" value="1"/>
</dbReference>
<dbReference type="SMART" id="SM00066">
    <property type="entry name" value="GAL4"/>
    <property type="match status" value="1"/>
</dbReference>
<evidence type="ECO:0000313" key="8">
    <source>
        <dbReference type="EMBL" id="KAF2260070.1"/>
    </source>
</evidence>
<name>A0A9P4MWD4_9PLEO</name>
<dbReference type="EMBL" id="ML986690">
    <property type="protein sequence ID" value="KAF2260070.1"/>
    <property type="molecule type" value="Genomic_DNA"/>
</dbReference>
<dbReference type="GO" id="GO:0008270">
    <property type="term" value="F:zinc ion binding"/>
    <property type="evidence" value="ECO:0007669"/>
    <property type="project" value="InterPro"/>
</dbReference>
<feature type="compositionally biased region" description="Polar residues" evidence="6">
    <location>
        <begin position="107"/>
        <end position="122"/>
    </location>
</feature>
<keyword evidence="3" id="KW-0238">DNA-binding</keyword>